<dbReference type="Ensembl" id="ENSPEMT00000039541.1">
    <property type="protein sequence ID" value="ENSPEMP00000033359.1"/>
    <property type="gene ID" value="ENSPEMG00000029811.1"/>
</dbReference>
<accession>A0A8C8W356</accession>
<protein>
    <submittedName>
        <fullName evidence="1">Asparagine-linked glycosylation 14</fullName>
    </submittedName>
</protein>
<keyword evidence="2" id="KW-1185">Reference proteome</keyword>
<dbReference type="AlphaFoldDB" id="A0A8C8W356"/>
<proteinExistence type="predicted"/>
<sequence>MVSILILTAAVGAVTILLVQRLWAVFRPHHVTPRKSLGLLIVAGSVSPIPPSPNSEKPGGSAVLALLRVHHLELHVVFLSAGSPNKARFGAM</sequence>
<evidence type="ECO:0000313" key="1">
    <source>
        <dbReference type="Ensembl" id="ENSPEMP00000033359.1"/>
    </source>
</evidence>
<gene>
    <name evidence="1" type="primary">Alg14</name>
</gene>
<reference evidence="1" key="2">
    <citation type="submission" date="2025-08" db="UniProtKB">
        <authorList>
            <consortium name="Ensembl"/>
        </authorList>
    </citation>
    <scope>IDENTIFICATION</scope>
</reference>
<dbReference type="GeneTree" id="ENSGT00390000002579"/>
<reference evidence="1" key="3">
    <citation type="submission" date="2025-09" db="UniProtKB">
        <authorList>
            <consortium name="Ensembl"/>
        </authorList>
    </citation>
    <scope>IDENTIFICATION</scope>
</reference>
<reference evidence="1 2" key="1">
    <citation type="submission" date="2018-10" db="EMBL/GenBank/DDBJ databases">
        <title>Improved assembly of the deer mouse Peromyscus maniculatus genome.</title>
        <authorList>
            <person name="Lassance J.-M."/>
            <person name="Hoekstra H.E."/>
        </authorList>
    </citation>
    <scope>NUCLEOTIDE SEQUENCE [LARGE SCALE GENOMIC DNA]</scope>
</reference>
<organism evidence="1 2">
    <name type="scientific">Peromyscus maniculatus bairdii</name>
    <name type="common">Prairie deer mouse</name>
    <dbReference type="NCBI Taxonomy" id="230844"/>
    <lineage>
        <taxon>Eukaryota</taxon>
        <taxon>Metazoa</taxon>
        <taxon>Chordata</taxon>
        <taxon>Craniata</taxon>
        <taxon>Vertebrata</taxon>
        <taxon>Euteleostomi</taxon>
        <taxon>Mammalia</taxon>
        <taxon>Eutheria</taxon>
        <taxon>Euarchontoglires</taxon>
        <taxon>Glires</taxon>
        <taxon>Rodentia</taxon>
        <taxon>Myomorpha</taxon>
        <taxon>Muroidea</taxon>
        <taxon>Cricetidae</taxon>
        <taxon>Neotominae</taxon>
        <taxon>Peromyscus</taxon>
    </lineage>
</organism>
<dbReference type="Proteomes" id="UP000694547">
    <property type="component" value="Chromosome 6"/>
</dbReference>
<evidence type="ECO:0000313" key="2">
    <source>
        <dbReference type="Proteomes" id="UP000694547"/>
    </source>
</evidence>
<name>A0A8C8W356_PERMB</name>